<evidence type="ECO:0000256" key="3">
    <source>
        <dbReference type="ARBA" id="ARBA00022490"/>
    </source>
</evidence>
<dbReference type="Proteomes" id="UP000253034">
    <property type="component" value="Unassembled WGS sequence"/>
</dbReference>
<evidence type="ECO:0000313" key="14">
    <source>
        <dbReference type="Proteomes" id="UP000253034"/>
    </source>
</evidence>
<dbReference type="Gene3D" id="1.10.10.60">
    <property type="entry name" value="Homeodomain-like"/>
    <property type="match status" value="2"/>
</dbReference>
<dbReference type="RefSeq" id="WP_170138033.1">
    <property type="nucleotide sequence ID" value="NZ_QPJT01000004.1"/>
</dbReference>
<dbReference type="InterPro" id="IPR011006">
    <property type="entry name" value="CheY-like_superfamily"/>
</dbReference>
<dbReference type="InterPro" id="IPR009057">
    <property type="entry name" value="Homeodomain-like_sf"/>
</dbReference>
<reference evidence="13 14" key="1">
    <citation type="submission" date="2018-07" db="EMBL/GenBank/DDBJ databases">
        <title>Genomic Encyclopedia of Type Strains, Phase IV (KMG-IV): sequencing the most valuable type-strain genomes for metagenomic binning, comparative biology and taxonomic classification.</title>
        <authorList>
            <person name="Goeker M."/>
        </authorList>
    </citation>
    <scope>NUCLEOTIDE SEQUENCE [LARGE SCALE GENOMIC DNA]</scope>
    <source>
        <strain evidence="13 14">DSM 27016</strain>
    </source>
</reference>
<comment type="caution">
    <text evidence="13">The sequence shown here is derived from an EMBL/GenBank/DDBJ whole genome shotgun (WGS) entry which is preliminary data.</text>
</comment>
<comment type="subcellular location">
    <subcellularLocation>
        <location evidence="1">Cytoplasm</location>
    </subcellularLocation>
</comment>
<keyword evidence="3" id="KW-0963">Cytoplasm</keyword>
<evidence type="ECO:0000313" key="13">
    <source>
        <dbReference type="EMBL" id="RCX18794.1"/>
    </source>
</evidence>
<evidence type="ECO:0000256" key="8">
    <source>
        <dbReference type="ARBA" id="ARBA00023163"/>
    </source>
</evidence>
<dbReference type="Pfam" id="PF00072">
    <property type="entry name" value="Response_reg"/>
    <property type="match status" value="1"/>
</dbReference>
<evidence type="ECO:0000256" key="5">
    <source>
        <dbReference type="ARBA" id="ARBA00023012"/>
    </source>
</evidence>
<dbReference type="GO" id="GO:0005737">
    <property type="term" value="C:cytoplasm"/>
    <property type="evidence" value="ECO:0007669"/>
    <property type="project" value="UniProtKB-SubCell"/>
</dbReference>
<dbReference type="EMBL" id="QPJT01000004">
    <property type="protein sequence ID" value="RCX18794.1"/>
    <property type="molecule type" value="Genomic_DNA"/>
</dbReference>
<proteinExistence type="predicted"/>
<dbReference type="AlphaFoldDB" id="A0A369BGH8"/>
<dbReference type="GO" id="GO:0003700">
    <property type="term" value="F:DNA-binding transcription factor activity"/>
    <property type="evidence" value="ECO:0007669"/>
    <property type="project" value="InterPro"/>
</dbReference>
<keyword evidence="14" id="KW-1185">Reference proteome</keyword>
<dbReference type="CDD" id="cd17536">
    <property type="entry name" value="REC_YesN-like"/>
    <property type="match status" value="1"/>
</dbReference>
<dbReference type="SMART" id="SM00448">
    <property type="entry name" value="REC"/>
    <property type="match status" value="1"/>
</dbReference>
<dbReference type="PANTHER" id="PTHR42713:SF3">
    <property type="entry name" value="TRANSCRIPTIONAL REGULATORY PROTEIN HPTR"/>
    <property type="match status" value="1"/>
</dbReference>
<protein>
    <recommendedName>
        <fullName evidence="2">Stage 0 sporulation protein A homolog</fullName>
    </recommendedName>
</protein>
<evidence type="ECO:0000256" key="1">
    <source>
        <dbReference type="ARBA" id="ARBA00004496"/>
    </source>
</evidence>
<keyword evidence="5" id="KW-0902">Two-component regulatory system</keyword>
<feature type="domain" description="Response regulatory" evidence="12">
    <location>
        <begin position="3"/>
        <end position="120"/>
    </location>
</feature>
<dbReference type="PANTHER" id="PTHR42713">
    <property type="entry name" value="HISTIDINE KINASE-RELATED"/>
    <property type="match status" value="1"/>
</dbReference>
<name>A0A369BGH8_9FIRM</name>
<dbReference type="GO" id="GO:0000160">
    <property type="term" value="P:phosphorelay signal transduction system"/>
    <property type="evidence" value="ECO:0007669"/>
    <property type="project" value="UniProtKB-KW"/>
</dbReference>
<dbReference type="InterPro" id="IPR018060">
    <property type="entry name" value="HTH_AraC"/>
</dbReference>
<comment type="function">
    <text evidence="9">May play the central regulatory role in sporulation. It may be an element of the effector pathway responsible for the activation of sporulation genes in response to nutritional stress. Spo0A may act in concert with spo0H (a sigma factor) to control the expression of some genes that are critical to the sporulation process.</text>
</comment>
<evidence type="ECO:0000256" key="2">
    <source>
        <dbReference type="ARBA" id="ARBA00018672"/>
    </source>
</evidence>
<dbReference type="Pfam" id="PF12833">
    <property type="entry name" value="HTH_18"/>
    <property type="match status" value="1"/>
</dbReference>
<dbReference type="GO" id="GO:0043565">
    <property type="term" value="F:sequence-specific DNA binding"/>
    <property type="evidence" value="ECO:0007669"/>
    <property type="project" value="InterPro"/>
</dbReference>
<dbReference type="SUPFAM" id="SSF52172">
    <property type="entry name" value="CheY-like"/>
    <property type="match status" value="1"/>
</dbReference>
<dbReference type="SUPFAM" id="SSF46689">
    <property type="entry name" value="Homeodomain-like"/>
    <property type="match status" value="2"/>
</dbReference>
<keyword evidence="7" id="KW-0238">DNA-binding</keyword>
<gene>
    <name evidence="13" type="ORF">DFR58_10463</name>
</gene>
<evidence type="ECO:0000259" key="11">
    <source>
        <dbReference type="PROSITE" id="PS01124"/>
    </source>
</evidence>
<evidence type="ECO:0000256" key="9">
    <source>
        <dbReference type="ARBA" id="ARBA00024867"/>
    </source>
</evidence>
<dbReference type="InterPro" id="IPR001789">
    <property type="entry name" value="Sig_transdc_resp-reg_receiver"/>
</dbReference>
<feature type="domain" description="HTH araC/xylS-type" evidence="11">
    <location>
        <begin position="415"/>
        <end position="514"/>
    </location>
</feature>
<evidence type="ECO:0000259" key="12">
    <source>
        <dbReference type="PROSITE" id="PS50110"/>
    </source>
</evidence>
<keyword evidence="4 10" id="KW-0597">Phosphoprotein</keyword>
<evidence type="ECO:0000256" key="4">
    <source>
        <dbReference type="ARBA" id="ARBA00022553"/>
    </source>
</evidence>
<sequence length="520" mass="58721">MIKVMVVEDEPPILRSICSIIEAVNHEFKVIAMADSGSDAIRMLETDIPDVLFTDIQMSVVDGLALIQHIRDKDLDIKVVILSGYSEFNYARSAMALGVEDYLLKPLDRSELSVLLSKLANDINGKRNKRQREFFNSVIENRIVSTEGDSCISSKGYLLLMLFCAGSFPTYSLDYYSPRRVFWENTDLEKLMLKFLHSDESCFAFKGTTGAERVAVLTLKDSSDDRAKYIAASALEELNKLYGCINIGISPYIEKIETAGGILNDLRTQLNKKMVFAKSQIFKTASSAQSLDALKPDMPVMDTVNQKRILKCAESGSISSLKNELLNLFQQWEASSFLQIWVEKLVKDVVFLCLGGLGLSNSFNSTDLELQINEAVSNSNNYKELFINVWYIFEEMFQIKLKAGYSNESIELLMEKVDMYIAGNLTEQINNQLLSEKFGLVPSYLSKLFRKHKGMSPADYLFHLRIEKAKEVIEGQPDILTKDIAAITGFCDPFHFSKVFKRKTGMSPSEYKSLVGKKRE</sequence>
<dbReference type="Gene3D" id="3.40.50.2300">
    <property type="match status" value="1"/>
</dbReference>
<dbReference type="InterPro" id="IPR051552">
    <property type="entry name" value="HptR"/>
</dbReference>
<dbReference type="PROSITE" id="PS50110">
    <property type="entry name" value="RESPONSE_REGULATORY"/>
    <property type="match status" value="1"/>
</dbReference>
<keyword evidence="8" id="KW-0804">Transcription</keyword>
<evidence type="ECO:0000256" key="6">
    <source>
        <dbReference type="ARBA" id="ARBA00023015"/>
    </source>
</evidence>
<dbReference type="PROSITE" id="PS01124">
    <property type="entry name" value="HTH_ARAC_FAMILY_2"/>
    <property type="match status" value="1"/>
</dbReference>
<organism evidence="13 14">
    <name type="scientific">Anaerobacterium chartisolvens</name>
    <dbReference type="NCBI Taxonomy" id="1297424"/>
    <lineage>
        <taxon>Bacteria</taxon>
        <taxon>Bacillati</taxon>
        <taxon>Bacillota</taxon>
        <taxon>Clostridia</taxon>
        <taxon>Eubacteriales</taxon>
        <taxon>Oscillospiraceae</taxon>
        <taxon>Anaerobacterium</taxon>
    </lineage>
</organism>
<feature type="modified residue" description="4-aspartylphosphate" evidence="10">
    <location>
        <position position="55"/>
    </location>
</feature>
<dbReference type="SMART" id="SM00342">
    <property type="entry name" value="HTH_ARAC"/>
    <property type="match status" value="1"/>
</dbReference>
<accession>A0A369BGH8</accession>
<keyword evidence="6" id="KW-0805">Transcription regulation</keyword>
<evidence type="ECO:0000256" key="10">
    <source>
        <dbReference type="PROSITE-ProRule" id="PRU00169"/>
    </source>
</evidence>
<evidence type="ECO:0000256" key="7">
    <source>
        <dbReference type="ARBA" id="ARBA00023125"/>
    </source>
</evidence>